<name>A0A084B3P0_STACB</name>
<proteinExistence type="predicted"/>
<accession>A0A084B3P0</accession>
<reference evidence="1 2" key="1">
    <citation type="journal article" date="2014" name="BMC Genomics">
        <title>Comparative genome sequencing reveals chemotype-specific gene clusters in the toxigenic black mold Stachybotrys.</title>
        <authorList>
            <person name="Semeiks J."/>
            <person name="Borek D."/>
            <person name="Otwinowski Z."/>
            <person name="Grishin N.V."/>
        </authorList>
    </citation>
    <scope>NUCLEOTIDE SEQUENCE [LARGE SCALE GENOMIC DNA]</scope>
    <source>
        <strain evidence="2">CBS 109288 / IBT 7711</strain>
    </source>
</reference>
<evidence type="ECO:0000313" key="2">
    <source>
        <dbReference type="Proteomes" id="UP000028045"/>
    </source>
</evidence>
<keyword evidence="2" id="KW-1185">Reference proteome</keyword>
<dbReference type="HOGENOM" id="CLU_1611880_0_0_1"/>
<organism evidence="1 2">
    <name type="scientific">Stachybotrys chartarum (strain CBS 109288 / IBT 7711)</name>
    <name type="common">Toxic black mold</name>
    <name type="synonym">Stilbospora chartarum</name>
    <dbReference type="NCBI Taxonomy" id="1280523"/>
    <lineage>
        <taxon>Eukaryota</taxon>
        <taxon>Fungi</taxon>
        <taxon>Dikarya</taxon>
        <taxon>Ascomycota</taxon>
        <taxon>Pezizomycotina</taxon>
        <taxon>Sordariomycetes</taxon>
        <taxon>Hypocreomycetidae</taxon>
        <taxon>Hypocreales</taxon>
        <taxon>Stachybotryaceae</taxon>
        <taxon>Stachybotrys</taxon>
    </lineage>
</organism>
<dbReference type="EMBL" id="KL648097">
    <property type="protein sequence ID" value="KEY72169.1"/>
    <property type="molecule type" value="Genomic_DNA"/>
</dbReference>
<gene>
    <name evidence="1" type="ORF">S7711_10342</name>
</gene>
<dbReference type="Proteomes" id="UP000028045">
    <property type="component" value="Unassembled WGS sequence"/>
</dbReference>
<protein>
    <submittedName>
        <fullName evidence="1">Uncharacterized protein</fullName>
    </submittedName>
</protein>
<sequence>MRLSTTHHPWQSPYSAQYTGMNSRDLIDPVSCRLATAKSLPRGRGQHVARQYRNVPLCLGLTGSGIALPNRAVGEARARQLPAEISRSGECFQYFTGADASLMLIFRQSAAVGSLILTVLHVSLPLQFARKRVEVCAPADMTYCPTVQSDAVRNVHYARSVLFIV</sequence>
<dbReference type="AlphaFoldDB" id="A0A084B3P0"/>
<evidence type="ECO:0000313" key="1">
    <source>
        <dbReference type="EMBL" id="KEY72169.1"/>
    </source>
</evidence>